<accession>A0ABM7WS29</accession>
<keyword evidence="4" id="KW-1185">Reference proteome</keyword>
<dbReference type="InterPro" id="IPR045764">
    <property type="entry name" value="DUF6132"/>
</dbReference>
<keyword evidence="2" id="KW-0812">Transmembrane</keyword>
<dbReference type="RefSeq" id="WP_248359725.1">
    <property type="nucleotide sequence ID" value="NZ_AP025591.1"/>
</dbReference>
<evidence type="ECO:0000256" key="1">
    <source>
        <dbReference type="SAM" id="MobiDB-lite"/>
    </source>
</evidence>
<sequence>MSVRAGEAAEQAGTPVGQPRRGVPRLLWTALAALAGAGIGAAYAHFVGCRTGTCPLTSNVWIASLYGGGVGALIGLPSRRAVPGRTGPSGG</sequence>
<dbReference type="EMBL" id="AP025591">
    <property type="protein sequence ID" value="BDG02251.1"/>
    <property type="molecule type" value="Genomic_DNA"/>
</dbReference>
<evidence type="ECO:0000313" key="4">
    <source>
        <dbReference type="Proteomes" id="UP001162891"/>
    </source>
</evidence>
<keyword evidence="2" id="KW-1133">Transmembrane helix</keyword>
<dbReference type="Proteomes" id="UP001162891">
    <property type="component" value="Chromosome"/>
</dbReference>
<dbReference type="Pfam" id="PF19628">
    <property type="entry name" value="DUF6132"/>
    <property type="match status" value="1"/>
</dbReference>
<protein>
    <recommendedName>
        <fullName evidence="5">YtxH domain-containing protein</fullName>
    </recommendedName>
</protein>
<evidence type="ECO:0000256" key="2">
    <source>
        <dbReference type="SAM" id="Phobius"/>
    </source>
</evidence>
<feature type="transmembrane region" description="Helical" evidence="2">
    <location>
        <begin position="58"/>
        <end position="76"/>
    </location>
</feature>
<name>A0ABM7WS29_9BACT</name>
<evidence type="ECO:0000313" key="3">
    <source>
        <dbReference type="EMBL" id="BDG02251.1"/>
    </source>
</evidence>
<organism evidence="3 4">
    <name type="scientific">Anaeromyxobacter oryzae</name>
    <dbReference type="NCBI Taxonomy" id="2918170"/>
    <lineage>
        <taxon>Bacteria</taxon>
        <taxon>Pseudomonadati</taxon>
        <taxon>Myxococcota</taxon>
        <taxon>Myxococcia</taxon>
        <taxon>Myxococcales</taxon>
        <taxon>Cystobacterineae</taxon>
        <taxon>Anaeromyxobacteraceae</taxon>
        <taxon>Anaeromyxobacter</taxon>
    </lineage>
</organism>
<proteinExistence type="predicted"/>
<feature type="region of interest" description="Disordered" evidence="1">
    <location>
        <begin position="1"/>
        <end position="21"/>
    </location>
</feature>
<gene>
    <name evidence="3" type="ORF">AMOR_12470</name>
</gene>
<keyword evidence="2" id="KW-0472">Membrane</keyword>
<evidence type="ECO:0008006" key="5">
    <source>
        <dbReference type="Google" id="ProtNLM"/>
    </source>
</evidence>
<reference evidence="4" key="1">
    <citation type="journal article" date="2022" name="Int. J. Syst. Evol. Microbiol.">
        <title>Anaeromyxobacter oryzae sp. nov., Anaeromyxobacter diazotrophicus sp. nov. and Anaeromyxobacter paludicola sp. nov., isolated from paddy soils.</title>
        <authorList>
            <person name="Itoh H."/>
            <person name="Xu Z."/>
            <person name="Mise K."/>
            <person name="Masuda Y."/>
            <person name="Ushijima N."/>
            <person name="Hayakawa C."/>
            <person name="Shiratori Y."/>
            <person name="Senoo K."/>
        </authorList>
    </citation>
    <scope>NUCLEOTIDE SEQUENCE [LARGE SCALE GENOMIC DNA]</scope>
    <source>
        <strain evidence="4">Red232</strain>
    </source>
</reference>
<feature type="transmembrane region" description="Helical" evidence="2">
    <location>
        <begin position="26"/>
        <end position="46"/>
    </location>
</feature>